<keyword evidence="7" id="KW-0472">Membrane</keyword>
<feature type="domain" description="General secretion pathway GspH" evidence="8">
    <location>
        <begin position="25"/>
        <end position="152"/>
    </location>
</feature>
<organism evidence="9 10">
    <name type="scientific">Haloferula helveola</name>
    <dbReference type="NCBI Taxonomy" id="490095"/>
    <lineage>
        <taxon>Bacteria</taxon>
        <taxon>Pseudomonadati</taxon>
        <taxon>Verrucomicrobiota</taxon>
        <taxon>Verrucomicrobiia</taxon>
        <taxon>Verrucomicrobiales</taxon>
        <taxon>Verrucomicrobiaceae</taxon>
        <taxon>Haloferula</taxon>
    </lineage>
</organism>
<proteinExistence type="predicted"/>
<keyword evidence="6" id="KW-1133">Transmembrane helix</keyword>
<keyword evidence="3" id="KW-0488">Methylation</keyword>
<dbReference type="Pfam" id="PF12019">
    <property type="entry name" value="GspH"/>
    <property type="match status" value="1"/>
</dbReference>
<sequence length="184" mass="19590">MIVLLTIAVSLLGNTRGEALRSGSEQFSSLVEQARTSAITRRRPVAMAIAEPGTAGFDDDQCRIGLFELDEWKEGEAVSGRLIQRWHSLPDGIVFFGGEVDSLANVKDAASVNLTWKNGSESAEFPALVFSARGGLLAPPGSESVVVALGNGTYRNGEAVRTGSSGDRTIRIGRVVARAWNLES</sequence>
<accession>A0ABN6H794</accession>
<evidence type="ECO:0000256" key="1">
    <source>
        <dbReference type="ARBA" id="ARBA00004377"/>
    </source>
</evidence>
<reference evidence="9 10" key="1">
    <citation type="submission" date="2021-06" db="EMBL/GenBank/DDBJ databases">
        <title>Complete genome of Haloferula helveola possessing various polysaccharide degrading enzymes.</title>
        <authorList>
            <person name="Takami H."/>
            <person name="Huang C."/>
            <person name="Hamasaki K."/>
        </authorList>
    </citation>
    <scope>NUCLEOTIDE SEQUENCE [LARGE SCALE GENOMIC DNA]</scope>
    <source>
        <strain evidence="9 10">CN-1</strain>
    </source>
</reference>
<evidence type="ECO:0000313" key="10">
    <source>
        <dbReference type="Proteomes" id="UP001374893"/>
    </source>
</evidence>
<dbReference type="InterPro" id="IPR022346">
    <property type="entry name" value="T2SS_GspH"/>
</dbReference>
<evidence type="ECO:0000313" key="9">
    <source>
        <dbReference type="EMBL" id="BCX48509.1"/>
    </source>
</evidence>
<keyword evidence="10" id="KW-1185">Reference proteome</keyword>
<name>A0ABN6H794_9BACT</name>
<comment type="subcellular location">
    <subcellularLocation>
        <location evidence="1">Cell inner membrane</location>
        <topology evidence="1">Single-pass membrane protein</topology>
    </subcellularLocation>
</comment>
<keyword evidence="2" id="KW-1003">Cell membrane</keyword>
<evidence type="ECO:0000256" key="7">
    <source>
        <dbReference type="ARBA" id="ARBA00023136"/>
    </source>
</evidence>
<protein>
    <recommendedName>
        <fullName evidence="8">General secretion pathway GspH domain-containing protein</fullName>
    </recommendedName>
</protein>
<keyword evidence="5" id="KW-0812">Transmembrane</keyword>
<evidence type="ECO:0000256" key="4">
    <source>
        <dbReference type="ARBA" id="ARBA00022519"/>
    </source>
</evidence>
<evidence type="ECO:0000256" key="3">
    <source>
        <dbReference type="ARBA" id="ARBA00022481"/>
    </source>
</evidence>
<keyword evidence="4" id="KW-0997">Cell inner membrane</keyword>
<dbReference type="Proteomes" id="UP001374893">
    <property type="component" value="Chromosome"/>
</dbReference>
<evidence type="ECO:0000259" key="8">
    <source>
        <dbReference type="Pfam" id="PF12019"/>
    </source>
</evidence>
<dbReference type="EMBL" id="AP024702">
    <property type="protein sequence ID" value="BCX48509.1"/>
    <property type="molecule type" value="Genomic_DNA"/>
</dbReference>
<evidence type="ECO:0000256" key="6">
    <source>
        <dbReference type="ARBA" id="ARBA00022989"/>
    </source>
</evidence>
<evidence type="ECO:0000256" key="5">
    <source>
        <dbReference type="ARBA" id="ARBA00022692"/>
    </source>
</evidence>
<evidence type="ECO:0000256" key="2">
    <source>
        <dbReference type="ARBA" id="ARBA00022475"/>
    </source>
</evidence>
<gene>
    <name evidence="9" type="ORF">HAHE_24170</name>
</gene>